<feature type="chain" id="PRO_5003997827" evidence="1">
    <location>
        <begin position="17"/>
        <end position="176"/>
    </location>
</feature>
<name>L8X751_THACA</name>
<feature type="signal peptide" evidence="1">
    <location>
        <begin position="1"/>
        <end position="16"/>
    </location>
</feature>
<dbReference type="Proteomes" id="UP000011668">
    <property type="component" value="Unassembled WGS sequence"/>
</dbReference>
<dbReference type="OrthoDB" id="3219649at2759"/>
<evidence type="ECO:0000256" key="1">
    <source>
        <dbReference type="SAM" id="SignalP"/>
    </source>
</evidence>
<organism evidence="2 3">
    <name type="scientific">Thanatephorus cucumeris (strain AG1-IA)</name>
    <name type="common">Rice sheath blight fungus</name>
    <name type="synonym">Rhizoctonia solani</name>
    <dbReference type="NCBI Taxonomy" id="983506"/>
    <lineage>
        <taxon>Eukaryota</taxon>
        <taxon>Fungi</taxon>
        <taxon>Dikarya</taxon>
        <taxon>Basidiomycota</taxon>
        <taxon>Agaricomycotina</taxon>
        <taxon>Agaricomycetes</taxon>
        <taxon>Cantharellales</taxon>
        <taxon>Ceratobasidiaceae</taxon>
        <taxon>Rhizoctonia</taxon>
        <taxon>Rhizoctonia solani AG-1</taxon>
    </lineage>
</organism>
<comment type="caution">
    <text evidence="2">The sequence shown here is derived from an EMBL/GenBank/DDBJ whole genome shotgun (WGS) entry which is preliminary data.</text>
</comment>
<keyword evidence="3" id="KW-1185">Reference proteome</keyword>
<protein>
    <submittedName>
        <fullName evidence="2">Uncharacterized protein</fullName>
    </submittedName>
</protein>
<dbReference type="HOGENOM" id="CLU_128784_0_0_1"/>
<proteinExistence type="predicted"/>
<accession>L8X751</accession>
<evidence type="ECO:0000313" key="2">
    <source>
        <dbReference type="EMBL" id="ELU44927.1"/>
    </source>
</evidence>
<gene>
    <name evidence="2" type="ORF">AG1IA_01042</name>
</gene>
<evidence type="ECO:0000313" key="3">
    <source>
        <dbReference type="Proteomes" id="UP000011668"/>
    </source>
</evidence>
<reference evidence="2 3" key="1">
    <citation type="journal article" date="2013" name="Nat. Commun.">
        <title>The evolution and pathogenic mechanisms of the rice sheath blight pathogen.</title>
        <authorList>
            <person name="Zheng A."/>
            <person name="Lin R."/>
            <person name="Xu L."/>
            <person name="Qin P."/>
            <person name="Tang C."/>
            <person name="Ai P."/>
            <person name="Zhang D."/>
            <person name="Liu Y."/>
            <person name="Sun Z."/>
            <person name="Feng H."/>
            <person name="Wang Y."/>
            <person name="Chen Y."/>
            <person name="Liang X."/>
            <person name="Fu R."/>
            <person name="Li Q."/>
            <person name="Zhang J."/>
            <person name="Yu X."/>
            <person name="Xie Z."/>
            <person name="Ding L."/>
            <person name="Guan P."/>
            <person name="Tang J."/>
            <person name="Liang Y."/>
            <person name="Wang S."/>
            <person name="Deng Q."/>
            <person name="Li S."/>
            <person name="Zhu J."/>
            <person name="Wang L."/>
            <person name="Liu H."/>
            <person name="Li P."/>
        </authorList>
    </citation>
    <scope>NUCLEOTIDE SEQUENCE [LARGE SCALE GENOMIC DNA]</scope>
    <source>
        <strain evidence="3">AG-1 IA</strain>
    </source>
</reference>
<dbReference type="EMBL" id="AFRT01000245">
    <property type="protein sequence ID" value="ELU44927.1"/>
    <property type="molecule type" value="Genomic_DNA"/>
</dbReference>
<dbReference type="OMA" id="ADEGNHW"/>
<sequence length="176" mass="18617">MKFVAILAVTASVVTASVVQRSGTPMTQAAAQAKLQSAGIYASSSGGCTTKSNPTCTSYDGILSGTVDNVITLKNACGCAITITGGTETGHASGTYRNFTKFSHANGYKVDIRHASGIDAYVKNSFTKIGNRGDGYPQWKSAAGNIYCVRDNSILQTKLELMVSRYLQDEGSHWDV</sequence>
<dbReference type="AlphaFoldDB" id="L8X751"/>
<keyword evidence="1" id="KW-0732">Signal</keyword>